<dbReference type="Gramene" id="PUZ77097">
    <property type="protein sequence ID" value="PUZ77097"/>
    <property type="gene ID" value="GQ55_1G343100"/>
</dbReference>
<reference evidence="2 3" key="1">
    <citation type="submission" date="2018-04" db="EMBL/GenBank/DDBJ databases">
        <title>WGS assembly of Panicum hallii var. hallii HAL2.</title>
        <authorList>
            <person name="Lovell J."/>
            <person name="Jenkins J."/>
            <person name="Lowry D."/>
            <person name="Mamidi S."/>
            <person name="Sreedasyam A."/>
            <person name="Weng X."/>
            <person name="Barry K."/>
            <person name="Bonette J."/>
            <person name="Campitelli B."/>
            <person name="Daum C."/>
            <person name="Gordon S."/>
            <person name="Gould B."/>
            <person name="Lipzen A."/>
            <person name="MacQueen A."/>
            <person name="Palacio-Mejia J."/>
            <person name="Plott C."/>
            <person name="Shakirov E."/>
            <person name="Shu S."/>
            <person name="Yoshinaga Y."/>
            <person name="Zane M."/>
            <person name="Rokhsar D."/>
            <person name="Grimwood J."/>
            <person name="Schmutz J."/>
            <person name="Juenger T."/>
        </authorList>
    </citation>
    <scope>NUCLEOTIDE SEQUENCE [LARGE SCALE GENOMIC DNA]</scope>
    <source>
        <strain evidence="3">cv. HAL2</strain>
    </source>
</reference>
<name>A0A2T7FAK4_9POAL</name>
<feature type="region of interest" description="Disordered" evidence="1">
    <location>
        <begin position="1"/>
        <end position="68"/>
    </location>
</feature>
<evidence type="ECO:0000313" key="2">
    <source>
        <dbReference type="EMBL" id="PUZ77097.1"/>
    </source>
</evidence>
<keyword evidence="3" id="KW-1185">Reference proteome</keyword>
<dbReference type="InterPro" id="IPR053111">
    <property type="entry name" value="Chloro_FKBP-type_PPIase"/>
</dbReference>
<dbReference type="PANTHER" id="PTHR47598:SF1">
    <property type="entry name" value="PEPTIDYL-PROLYL CIS-TRANS ISOMERASE FKBP17-2, CHLOROPLASTIC"/>
    <property type="match status" value="1"/>
</dbReference>
<evidence type="ECO:0000313" key="3">
    <source>
        <dbReference type="Proteomes" id="UP000244336"/>
    </source>
</evidence>
<dbReference type="PANTHER" id="PTHR47598">
    <property type="entry name" value="PEPTIDYL-PROLYL CIS-TRANS ISOMERASE FKBP17-2, CHLOROPLASTIC"/>
    <property type="match status" value="1"/>
</dbReference>
<feature type="compositionally biased region" description="Low complexity" evidence="1">
    <location>
        <begin position="37"/>
        <end position="51"/>
    </location>
</feature>
<sequence>MASHLVLASHHYSGAQQHTSCSPPAPARRRSSPAPSPSRTASPARRSSAQNQPPPPQQAVRPKRAGGADSMDWVASSLTRRFGICTGVAWAGFLVVSVVSEQLKTRFEVAQQQANTKSVLPCLTLACRSRAPQDVEQEQEQEVVLPNGIRYYELRVGGGDAPRPGDLVVIDLQDLMRFALARPAPSPATPRLARPSPSPAGPWLPRPAPRPEDKVDPATLRGSGAGASASAGGNSIAAQISAAAKKPAPEHGVTFLGSLQRVTRVLWCFLHALDVLVYSSPGRKEASKTKTKFDFGSDN</sequence>
<dbReference type="InterPro" id="IPR016184">
    <property type="entry name" value="Capsid/spike_ssDNA_virus"/>
</dbReference>
<accession>A0A2T7FAK4</accession>
<dbReference type="SUPFAM" id="SSF88645">
    <property type="entry name" value="ssDNA viruses"/>
    <property type="match status" value="1"/>
</dbReference>
<feature type="compositionally biased region" description="Pro residues" evidence="1">
    <location>
        <begin position="196"/>
        <end position="208"/>
    </location>
</feature>
<dbReference type="AlphaFoldDB" id="A0A2T7FAK4"/>
<protein>
    <submittedName>
        <fullName evidence="2">Uncharacterized protein</fullName>
    </submittedName>
</protein>
<gene>
    <name evidence="2" type="ORF">GQ55_1G343100</name>
</gene>
<organism evidence="2 3">
    <name type="scientific">Panicum hallii var. hallii</name>
    <dbReference type="NCBI Taxonomy" id="1504633"/>
    <lineage>
        <taxon>Eukaryota</taxon>
        <taxon>Viridiplantae</taxon>
        <taxon>Streptophyta</taxon>
        <taxon>Embryophyta</taxon>
        <taxon>Tracheophyta</taxon>
        <taxon>Spermatophyta</taxon>
        <taxon>Magnoliopsida</taxon>
        <taxon>Liliopsida</taxon>
        <taxon>Poales</taxon>
        <taxon>Poaceae</taxon>
        <taxon>PACMAD clade</taxon>
        <taxon>Panicoideae</taxon>
        <taxon>Panicodae</taxon>
        <taxon>Paniceae</taxon>
        <taxon>Panicinae</taxon>
        <taxon>Panicum</taxon>
        <taxon>Panicum sect. Panicum</taxon>
    </lineage>
</organism>
<evidence type="ECO:0000256" key="1">
    <source>
        <dbReference type="SAM" id="MobiDB-lite"/>
    </source>
</evidence>
<feature type="region of interest" description="Disordered" evidence="1">
    <location>
        <begin position="185"/>
        <end position="232"/>
    </location>
</feature>
<dbReference type="GO" id="GO:0009507">
    <property type="term" value="C:chloroplast"/>
    <property type="evidence" value="ECO:0007669"/>
    <property type="project" value="TreeGrafter"/>
</dbReference>
<dbReference type="EMBL" id="CM009749">
    <property type="protein sequence ID" value="PUZ77097.1"/>
    <property type="molecule type" value="Genomic_DNA"/>
</dbReference>
<dbReference type="Proteomes" id="UP000244336">
    <property type="component" value="Chromosome 1"/>
</dbReference>
<dbReference type="STRING" id="1504633.A0A2T7FAK4"/>
<dbReference type="OrthoDB" id="1902587at2759"/>
<proteinExistence type="predicted"/>